<keyword evidence="3" id="KW-1185">Reference proteome</keyword>
<feature type="region of interest" description="Disordered" evidence="1">
    <location>
        <begin position="124"/>
        <end position="199"/>
    </location>
</feature>
<dbReference type="Proteomes" id="UP001163846">
    <property type="component" value="Unassembled WGS sequence"/>
</dbReference>
<evidence type="ECO:0000313" key="3">
    <source>
        <dbReference type="Proteomes" id="UP001163846"/>
    </source>
</evidence>
<evidence type="ECO:0000256" key="1">
    <source>
        <dbReference type="SAM" id="MobiDB-lite"/>
    </source>
</evidence>
<feature type="compositionally biased region" description="Low complexity" evidence="1">
    <location>
        <begin position="132"/>
        <end position="181"/>
    </location>
</feature>
<proteinExistence type="predicted"/>
<comment type="caution">
    <text evidence="2">The sequence shown here is derived from an EMBL/GenBank/DDBJ whole genome shotgun (WGS) entry which is preliminary data.</text>
</comment>
<accession>A0AA38P0Q0</accession>
<protein>
    <submittedName>
        <fullName evidence="2">Uncharacterized protein</fullName>
    </submittedName>
</protein>
<gene>
    <name evidence="2" type="ORF">F5878DRAFT_645352</name>
</gene>
<organism evidence="2 3">
    <name type="scientific">Lentinula raphanica</name>
    <dbReference type="NCBI Taxonomy" id="153919"/>
    <lineage>
        <taxon>Eukaryota</taxon>
        <taxon>Fungi</taxon>
        <taxon>Dikarya</taxon>
        <taxon>Basidiomycota</taxon>
        <taxon>Agaricomycotina</taxon>
        <taxon>Agaricomycetes</taxon>
        <taxon>Agaricomycetidae</taxon>
        <taxon>Agaricales</taxon>
        <taxon>Marasmiineae</taxon>
        <taxon>Omphalotaceae</taxon>
        <taxon>Lentinula</taxon>
    </lineage>
</organism>
<reference evidence="2" key="1">
    <citation type="submission" date="2022-08" db="EMBL/GenBank/DDBJ databases">
        <authorList>
            <consortium name="DOE Joint Genome Institute"/>
            <person name="Min B."/>
            <person name="Riley R."/>
            <person name="Sierra-Patev S."/>
            <person name="Naranjo-Ortiz M."/>
            <person name="Looney B."/>
            <person name="Konkel Z."/>
            <person name="Slot J.C."/>
            <person name="Sakamoto Y."/>
            <person name="Steenwyk J.L."/>
            <person name="Rokas A."/>
            <person name="Carro J."/>
            <person name="Camarero S."/>
            <person name="Ferreira P."/>
            <person name="Molpeceres G."/>
            <person name="Ruiz-Duenas F.J."/>
            <person name="Serrano A."/>
            <person name="Henrissat B."/>
            <person name="Drula E."/>
            <person name="Hughes K.W."/>
            <person name="Mata J.L."/>
            <person name="Ishikawa N.K."/>
            <person name="Vargas-Isla R."/>
            <person name="Ushijima S."/>
            <person name="Smith C.A."/>
            <person name="Ahrendt S."/>
            <person name="Andreopoulos W."/>
            <person name="He G."/>
            <person name="Labutti K."/>
            <person name="Lipzen A."/>
            <person name="Ng V."/>
            <person name="Sandor L."/>
            <person name="Barry K."/>
            <person name="Martinez A.T."/>
            <person name="Xiao Y."/>
            <person name="Gibbons J.G."/>
            <person name="Terashima K."/>
            <person name="Hibbett D.S."/>
            <person name="Grigoriev I.V."/>
        </authorList>
    </citation>
    <scope>NUCLEOTIDE SEQUENCE</scope>
    <source>
        <strain evidence="2">TFB9207</strain>
    </source>
</reference>
<evidence type="ECO:0000313" key="2">
    <source>
        <dbReference type="EMBL" id="KAJ3834173.1"/>
    </source>
</evidence>
<dbReference type="AlphaFoldDB" id="A0AA38P0Q0"/>
<name>A0AA38P0Q0_9AGAR</name>
<dbReference type="EMBL" id="MU806570">
    <property type="protein sequence ID" value="KAJ3834173.1"/>
    <property type="molecule type" value="Genomic_DNA"/>
</dbReference>
<sequence length="403" mass="42763">MPKAPPPPKSPTKKSVIIDYTAHISARLRAIRASLSLPTTFPRPSVGPNEVIAGICMYHGVTHNVDGPLHTRFDQLGRLFYVVCNKKSAAPSIRIIWENVPVPRAALEADTELIRLLELRSAVQGNGGSSQSATPSPSGCSTSAPTPSGSSTSRSFASRYSASSSSASRSSVSRSSNTGSSPLPPEPAERVSAAGPSTRQAISLRLTELMSAPAALGVDAPSTLPAQSDDEVEFVGFVHPNGDVLPQRPARRLADDEVEFVGFAHPNGDVLPERPARRLAGKLKDAVQGSTGGAGLAKDSGPTPPKSIMITIIAWAANSYEHTTVKLSVESGHLITLNSVTEALRTLQLSKISDLDRYIPGKGWARILMNTPFRVRDGDIVSLKPSALKVIQNFEIHAPHFSP</sequence>